<evidence type="ECO:0000313" key="1">
    <source>
        <dbReference type="EMBL" id="HJB80554.1"/>
    </source>
</evidence>
<evidence type="ECO:0008006" key="3">
    <source>
        <dbReference type="Google" id="ProtNLM"/>
    </source>
</evidence>
<protein>
    <recommendedName>
        <fullName evidence="3">Flavodoxin domain-containing protein</fullName>
    </recommendedName>
</protein>
<accession>A0A9D2SBB8</accession>
<sequence length="159" mass="17198">MNASAIVYTSNTGFTAQYATLLSHQTGLPLHQLEEAAALPRGTQVLYLGWLCAGKIQGLKKAASRFQVEAVCAVGLAPECDLDKLAGDNHCSGLPLFYLRGGYAPARIRGKYKMMMAMMKAILSKKTDSQSRQALKAIELGADWVSAPQLEPVLNWLQG</sequence>
<dbReference type="EMBL" id="DWXO01000061">
    <property type="protein sequence ID" value="HJB80554.1"/>
    <property type="molecule type" value="Genomic_DNA"/>
</dbReference>
<organism evidence="1 2">
    <name type="scientific">Candidatus Flavonifractor intestinigallinarum</name>
    <dbReference type="NCBI Taxonomy" id="2838586"/>
    <lineage>
        <taxon>Bacteria</taxon>
        <taxon>Bacillati</taxon>
        <taxon>Bacillota</taxon>
        <taxon>Clostridia</taxon>
        <taxon>Eubacteriales</taxon>
        <taxon>Oscillospiraceae</taxon>
        <taxon>Flavonifractor</taxon>
    </lineage>
</organism>
<evidence type="ECO:0000313" key="2">
    <source>
        <dbReference type="Proteomes" id="UP000823921"/>
    </source>
</evidence>
<dbReference type="AlphaFoldDB" id="A0A9D2SBB8"/>
<reference evidence="1" key="2">
    <citation type="submission" date="2021-04" db="EMBL/GenBank/DDBJ databases">
        <authorList>
            <person name="Gilroy R."/>
        </authorList>
    </citation>
    <scope>NUCLEOTIDE SEQUENCE</scope>
    <source>
        <strain evidence="1">CHK192-8294</strain>
    </source>
</reference>
<dbReference type="Proteomes" id="UP000823921">
    <property type="component" value="Unassembled WGS sequence"/>
</dbReference>
<name>A0A9D2SBB8_9FIRM</name>
<gene>
    <name evidence="1" type="ORF">H9712_06185</name>
</gene>
<comment type="caution">
    <text evidence="1">The sequence shown here is derived from an EMBL/GenBank/DDBJ whole genome shotgun (WGS) entry which is preliminary data.</text>
</comment>
<proteinExistence type="predicted"/>
<reference evidence="1" key="1">
    <citation type="journal article" date="2021" name="PeerJ">
        <title>Extensive microbial diversity within the chicken gut microbiome revealed by metagenomics and culture.</title>
        <authorList>
            <person name="Gilroy R."/>
            <person name="Ravi A."/>
            <person name="Getino M."/>
            <person name="Pursley I."/>
            <person name="Horton D.L."/>
            <person name="Alikhan N.F."/>
            <person name="Baker D."/>
            <person name="Gharbi K."/>
            <person name="Hall N."/>
            <person name="Watson M."/>
            <person name="Adriaenssens E.M."/>
            <person name="Foster-Nyarko E."/>
            <person name="Jarju S."/>
            <person name="Secka A."/>
            <person name="Antonio M."/>
            <person name="Oren A."/>
            <person name="Chaudhuri R.R."/>
            <person name="La Ragione R."/>
            <person name="Hildebrand F."/>
            <person name="Pallen M.J."/>
        </authorList>
    </citation>
    <scope>NUCLEOTIDE SEQUENCE</scope>
    <source>
        <strain evidence="1">CHK192-8294</strain>
    </source>
</reference>